<name>S4W574_9VIRU</name>
<evidence type="ECO:0008006" key="3">
    <source>
        <dbReference type="Google" id="ProtNLM"/>
    </source>
</evidence>
<reference evidence="1 2" key="1">
    <citation type="journal article" date="2013" name="Science">
        <title>Pandoraviruses: amoeba viruses with genomes up to 2.5 Mb reaching that of parasitic eukaryotes.</title>
        <authorList>
            <person name="Philippe N."/>
            <person name="Legendre M."/>
            <person name="Doutre G."/>
            <person name="Coute Y."/>
            <person name="Poirot O."/>
            <person name="Lescot M."/>
            <person name="Arslan D."/>
            <person name="Seltzer V."/>
            <person name="Bertaux L."/>
            <person name="Bruley C."/>
            <person name="Garin J."/>
            <person name="Claverie J.M."/>
            <person name="Abergel C."/>
        </authorList>
    </citation>
    <scope>NUCLEOTIDE SEQUENCE [LARGE SCALE GENOMIC DNA]</scope>
</reference>
<dbReference type="GeneID" id="16607257"/>
<protein>
    <recommendedName>
        <fullName evidence="3">F-box incomplete domain containing protein</fullName>
    </recommendedName>
</protein>
<keyword evidence="2" id="KW-1185">Reference proteome</keyword>
<gene>
    <name evidence="1" type="ORF">psal_cds_1186</name>
</gene>
<proteinExistence type="predicted"/>
<accession>S4W574</accession>
<sequence>MDDKEQQSTGAALWDGSTLCDDALDALFHALASADIASAAAARLVCRRWGEIGARALAAVRRQMAIRAAAPSGRCSHFYTAQGEITCALALDSRPRLMRALDTGGAGVDDPINLFRLNHLLASTGAEMGVVATEKRVRPRAALDSHVPCDIGVESHTGVPPAELAVFYSAVGCFDLLIERGARIDPARMDGLLSRFLASCPWVNARVCVGSTCRDPFSIRVARGTPWAMRYIDPIPIVQRLLTMVPPRPAGTRRAPRDMVHPLVSLATHLALMSTRGMPVRLPSRGEVKALAALLVDAGYTMDATHAHGFGLANNAAAMFMFNSGLTMDKIVALSSMLVREIVHAIGHDDDLVGAILDRAPEPQCDVGLCALPREDILRNFSSAARGGRA</sequence>
<dbReference type="Proteomes" id="UP000204584">
    <property type="component" value="Segment"/>
</dbReference>
<organism evidence="1 2">
    <name type="scientific">Pandoravirus salinus</name>
    <dbReference type="NCBI Taxonomy" id="1349410"/>
    <lineage>
        <taxon>Viruses</taxon>
        <taxon>Pandoravirus</taxon>
    </lineage>
</organism>
<evidence type="ECO:0000313" key="1">
    <source>
        <dbReference type="EMBL" id="AGO85470.1"/>
    </source>
</evidence>
<dbReference type="EMBL" id="KC977571">
    <property type="protein sequence ID" value="AGO85470.1"/>
    <property type="molecule type" value="Genomic_DNA"/>
</dbReference>
<evidence type="ECO:0000313" key="2">
    <source>
        <dbReference type="Proteomes" id="UP000204584"/>
    </source>
</evidence>
<dbReference type="RefSeq" id="YP_008438549.1">
    <property type="nucleotide sequence ID" value="NC_022098.1"/>
</dbReference>
<dbReference type="KEGG" id="vg:16607257"/>